<sequence length="47" mass="5307">MCVDLDSSKNRSHNSLNRFCFHNETEQSRCLGTGRGRNTSSNFKITG</sequence>
<proteinExistence type="predicted"/>
<evidence type="ECO:0000313" key="2">
    <source>
        <dbReference type="Proteomes" id="UP000054359"/>
    </source>
</evidence>
<dbReference type="AlphaFoldDB" id="A0A087TJ54"/>
<name>A0A087TJ54_STEMI</name>
<dbReference type="EMBL" id="KK115450">
    <property type="protein sequence ID" value="KFM65143.1"/>
    <property type="molecule type" value="Genomic_DNA"/>
</dbReference>
<protein>
    <submittedName>
        <fullName evidence="1">Uncharacterized protein</fullName>
    </submittedName>
</protein>
<organism evidence="1 2">
    <name type="scientific">Stegodyphus mimosarum</name>
    <name type="common">African social velvet spider</name>
    <dbReference type="NCBI Taxonomy" id="407821"/>
    <lineage>
        <taxon>Eukaryota</taxon>
        <taxon>Metazoa</taxon>
        <taxon>Ecdysozoa</taxon>
        <taxon>Arthropoda</taxon>
        <taxon>Chelicerata</taxon>
        <taxon>Arachnida</taxon>
        <taxon>Araneae</taxon>
        <taxon>Araneomorphae</taxon>
        <taxon>Entelegynae</taxon>
        <taxon>Eresoidea</taxon>
        <taxon>Eresidae</taxon>
        <taxon>Stegodyphus</taxon>
    </lineage>
</organism>
<keyword evidence="2" id="KW-1185">Reference proteome</keyword>
<gene>
    <name evidence="1" type="ORF">X975_08239</name>
</gene>
<accession>A0A087TJ54</accession>
<feature type="non-terminal residue" evidence="1">
    <location>
        <position position="47"/>
    </location>
</feature>
<evidence type="ECO:0000313" key="1">
    <source>
        <dbReference type="EMBL" id="KFM65143.1"/>
    </source>
</evidence>
<reference evidence="1 2" key="1">
    <citation type="submission" date="2013-11" db="EMBL/GenBank/DDBJ databases">
        <title>Genome sequencing of Stegodyphus mimosarum.</title>
        <authorList>
            <person name="Bechsgaard J."/>
        </authorList>
    </citation>
    <scope>NUCLEOTIDE SEQUENCE [LARGE SCALE GENOMIC DNA]</scope>
</reference>
<dbReference type="Proteomes" id="UP000054359">
    <property type="component" value="Unassembled WGS sequence"/>
</dbReference>